<dbReference type="EMBL" id="CP028137">
    <property type="protein sequence ID" value="AZZ52811.1"/>
    <property type="molecule type" value="Genomic_DNA"/>
</dbReference>
<sequence length="113" mass="12008">MTTTYSCAVAALVQDVDPANTFNDPGRTPEANGRKGTELAQAAVEKCTAAIPPVPADLDDDRTEFIAAARPTTADQVAVVQLKLDLVKDKLATWQRLGEIVRQATEPTLSALS</sequence>
<name>A0A3T0T2H1_9MICO</name>
<dbReference type="RefSeq" id="WP_127887441.1">
    <property type="nucleotide sequence ID" value="NZ_CP028137.1"/>
</dbReference>
<evidence type="ECO:0000313" key="2">
    <source>
        <dbReference type="Proteomes" id="UP000285317"/>
    </source>
</evidence>
<dbReference type="KEGG" id="rfs:C1I64_12675"/>
<dbReference type="Proteomes" id="UP000285317">
    <property type="component" value="Chromosome"/>
</dbReference>
<organism evidence="1 2">
    <name type="scientific">Rathayibacter festucae DSM 15932</name>
    <dbReference type="NCBI Taxonomy" id="1328866"/>
    <lineage>
        <taxon>Bacteria</taxon>
        <taxon>Bacillati</taxon>
        <taxon>Actinomycetota</taxon>
        <taxon>Actinomycetes</taxon>
        <taxon>Micrococcales</taxon>
        <taxon>Microbacteriaceae</taxon>
        <taxon>Rathayibacter</taxon>
    </lineage>
</organism>
<proteinExistence type="predicted"/>
<evidence type="ECO:0000313" key="1">
    <source>
        <dbReference type="EMBL" id="AZZ52811.1"/>
    </source>
</evidence>
<protein>
    <submittedName>
        <fullName evidence="1">Uncharacterized protein</fullName>
    </submittedName>
</protein>
<dbReference type="AlphaFoldDB" id="A0A3T0T2H1"/>
<reference evidence="1 2" key="1">
    <citation type="submission" date="2018-03" db="EMBL/GenBank/DDBJ databases">
        <title>Bacteriophage NCPPB3778 and a type I-E CRISPR drive the evolution of the US Biological Select Agent, Rathayibacter toxicus.</title>
        <authorList>
            <person name="Davis E.W.II."/>
            <person name="Tabima J.F."/>
            <person name="Weisberg A.J."/>
            <person name="Dantas Lopes L."/>
            <person name="Wiseman M.S."/>
            <person name="Wiseman M.S."/>
            <person name="Pupko T."/>
            <person name="Belcher M.S."/>
            <person name="Sechler A.J."/>
            <person name="Tancos M.A."/>
            <person name="Schroeder B.K."/>
            <person name="Murray T.D."/>
            <person name="Luster D.G."/>
            <person name="Schneider W.L."/>
            <person name="Rogers E."/>
            <person name="Andreote F.D."/>
            <person name="Grunwald N.J."/>
            <person name="Putnam M.L."/>
            <person name="Chang J.H."/>
        </authorList>
    </citation>
    <scope>NUCLEOTIDE SEQUENCE [LARGE SCALE GENOMIC DNA]</scope>
    <source>
        <strain evidence="1 2">DSM 15932</strain>
    </source>
</reference>
<accession>A0A3T0T2H1</accession>
<gene>
    <name evidence="1" type="ORF">C1I64_12675</name>
</gene>